<dbReference type="GO" id="GO:0004930">
    <property type="term" value="F:G protein-coupled receptor activity"/>
    <property type="evidence" value="ECO:0007669"/>
    <property type="project" value="UniProtKB-KW"/>
</dbReference>
<feature type="transmembrane region" description="Helical" evidence="8">
    <location>
        <begin position="85"/>
        <end position="105"/>
    </location>
</feature>
<comment type="subcellular location">
    <subcellularLocation>
        <location evidence="1">Membrane</location>
        <topology evidence="1">Multi-pass membrane protein</topology>
    </subcellularLocation>
</comment>
<proteinExistence type="predicted"/>
<keyword evidence="11" id="KW-1185">Reference proteome</keyword>
<feature type="transmembrane region" description="Helical" evidence="8">
    <location>
        <begin position="126"/>
        <end position="146"/>
    </location>
</feature>
<dbReference type="PANTHER" id="PTHR45695">
    <property type="entry name" value="LEUCOKININ RECEPTOR-RELATED"/>
    <property type="match status" value="1"/>
</dbReference>
<feature type="transmembrane region" description="Helical" evidence="8">
    <location>
        <begin position="47"/>
        <end position="65"/>
    </location>
</feature>
<organism evidence="10 11">
    <name type="scientific">Plakobranchus ocellatus</name>
    <dbReference type="NCBI Taxonomy" id="259542"/>
    <lineage>
        <taxon>Eukaryota</taxon>
        <taxon>Metazoa</taxon>
        <taxon>Spiralia</taxon>
        <taxon>Lophotrochozoa</taxon>
        <taxon>Mollusca</taxon>
        <taxon>Gastropoda</taxon>
        <taxon>Heterobranchia</taxon>
        <taxon>Euthyneura</taxon>
        <taxon>Panpulmonata</taxon>
        <taxon>Sacoglossa</taxon>
        <taxon>Placobranchoidea</taxon>
        <taxon>Plakobranchidae</taxon>
        <taxon>Plakobranchus</taxon>
    </lineage>
</organism>
<reference evidence="10 11" key="1">
    <citation type="journal article" date="2021" name="Elife">
        <title>Chloroplast acquisition without the gene transfer in kleptoplastic sea slugs, Plakobranchus ocellatus.</title>
        <authorList>
            <person name="Maeda T."/>
            <person name="Takahashi S."/>
            <person name="Yoshida T."/>
            <person name="Shimamura S."/>
            <person name="Takaki Y."/>
            <person name="Nagai Y."/>
            <person name="Toyoda A."/>
            <person name="Suzuki Y."/>
            <person name="Arimoto A."/>
            <person name="Ishii H."/>
            <person name="Satoh N."/>
            <person name="Nishiyama T."/>
            <person name="Hasebe M."/>
            <person name="Maruyama T."/>
            <person name="Minagawa J."/>
            <person name="Obokata J."/>
            <person name="Shigenobu S."/>
        </authorList>
    </citation>
    <scope>NUCLEOTIDE SEQUENCE [LARGE SCALE GENOMIC DNA]</scope>
</reference>
<evidence type="ECO:0000256" key="2">
    <source>
        <dbReference type="ARBA" id="ARBA00022692"/>
    </source>
</evidence>
<keyword evidence="4" id="KW-0297">G-protein coupled receptor</keyword>
<evidence type="ECO:0000313" key="11">
    <source>
        <dbReference type="Proteomes" id="UP000735302"/>
    </source>
</evidence>
<gene>
    <name evidence="10" type="ORF">PoB_000746300</name>
</gene>
<protein>
    <submittedName>
        <fullName evidence="10">Cholecystokinin receptor</fullName>
    </submittedName>
</protein>
<keyword evidence="7" id="KW-0807">Transducer</keyword>
<sequence>MSESLSTGQLVFVIFVSILLAVSVICNIMVVVVVLKTPKMINATNIFICNLAVSDILLAGVVIPQKIHDISHADVNYFEGDVLCRIVHFCPLLCIMASIYSMVAISFERKRAIVVTTEHWTTIKQAIRSIPVIWLLSFLFCIPTMVQTNEKRDAKGVILLDILPQGQCINAARYCSTLGRLKEAICRKRPGLLRTGFVLQHDNATPHSATLHSNGCSATVGKFFLILPTVQTWHPLTSTMFGPLKHHLGGMAFETEDDLINTSIRNTRKRLTTKASLRGVAATA</sequence>
<keyword evidence="2 8" id="KW-0812">Transmembrane</keyword>
<dbReference type="InterPro" id="IPR017452">
    <property type="entry name" value="GPCR_Rhodpsn_7TM"/>
</dbReference>
<dbReference type="PROSITE" id="PS50262">
    <property type="entry name" value="G_PROTEIN_RECEP_F1_2"/>
    <property type="match status" value="1"/>
</dbReference>
<keyword evidence="3 8" id="KW-1133">Transmembrane helix</keyword>
<accession>A0AAV3YER1</accession>
<feature type="domain" description="G-protein coupled receptors family 1 profile" evidence="9">
    <location>
        <begin position="26"/>
        <end position="146"/>
    </location>
</feature>
<dbReference type="PANTHER" id="PTHR45695:SF9">
    <property type="entry name" value="LEUCOKININ RECEPTOR"/>
    <property type="match status" value="1"/>
</dbReference>
<name>A0AAV3YER1_9GAST</name>
<keyword evidence="6 10" id="KW-0675">Receptor</keyword>
<evidence type="ECO:0000256" key="4">
    <source>
        <dbReference type="ARBA" id="ARBA00023040"/>
    </source>
</evidence>
<evidence type="ECO:0000256" key="1">
    <source>
        <dbReference type="ARBA" id="ARBA00004141"/>
    </source>
</evidence>
<dbReference type="GO" id="GO:0005886">
    <property type="term" value="C:plasma membrane"/>
    <property type="evidence" value="ECO:0007669"/>
    <property type="project" value="TreeGrafter"/>
</dbReference>
<dbReference type="Gene3D" id="1.20.1070.10">
    <property type="entry name" value="Rhodopsin 7-helix transmembrane proteins"/>
    <property type="match status" value="1"/>
</dbReference>
<dbReference type="PRINTS" id="PR00237">
    <property type="entry name" value="GPCRRHODOPSN"/>
</dbReference>
<evidence type="ECO:0000256" key="5">
    <source>
        <dbReference type="ARBA" id="ARBA00023136"/>
    </source>
</evidence>
<evidence type="ECO:0000259" key="9">
    <source>
        <dbReference type="PROSITE" id="PS50262"/>
    </source>
</evidence>
<dbReference type="Proteomes" id="UP000735302">
    <property type="component" value="Unassembled WGS sequence"/>
</dbReference>
<dbReference type="CDD" id="cd00637">
    <property type="entry name" value="7tm_classA_rhodopsin-like"/>
    <property type="match status" value="1"/>
</dbReference>
<evidence type="ECO:0000256" key="8">
    <source>
        <dbReference type="SAM" id="Phobius"/>
    </source>
</evidence>
<dbReference type="AlphaFoldDB" id="A0AAV3YER1"/>
<evidence type="ECO:0000256" key="7">
    <source>
        <dbReference type="ARBA" id="ARBA00023224"/>
    </source>
</evidence>
<dbReference type="Pfam" id="PF00001">
    <property type="entry name" value="7tm_1"/>
    <property type="match status" value="1"/>
</dbReference>
<comment type="caution">
    <text evidence="10">The sequence shown here is derived from an EMBL/GenBank/DDBJ whole genome shotgun (WGS) entry which is preliminary data.</text>
</comment>
<dbReference type="EMBL" id="BLXT01000876">
    <property type="protein sequence ID" value="GFN80957.1"/>
    <property type="molecule type" value="Genomic_DNA"/>
</dbReference>
<evidence type="ECO:0000313" key="10">
    <source>
        <dbReference type="EMBL" id="GFN80957.1"/>
    </source>
</evidence>
<keyword evidence="5 8" id="KW-0472">Membrane</keyword>
<dbReference type="InterPro" id="IPR000276">
    <property type="entry name" value="GPCR_Rhodpsn"/>
</dbReference>
<dbReference type="SUPFAM" id="SSF81321">
    <property type="entry name" value="Family A G protein-coupled receptor-like"/>
    <property type="match status" value="1"/>
</dbReference>
<feature type="transmembrane region" description="Helical" evidence="8">
    <location>
        <begin position="12"/>
        <end position="35"/>
    </location>
</feature>
<evidence type="ECO:0000256" key="3">
    <source>
        <dbReference type="ARBA" id="ARBA00022989"/>
    </source>
</evidence>
<evidence type="ECO:0000256" key="6">
    <source>
        <dbReference type="ARBA" id="ARBA00023170"/>
    </source>
</evidence>